<protein>
    <submittedName>
        <fullName evidence="8">M20/M25/M40 family metallo-hydrolase</fullName>
    </submittedName>
</protein>
<evidence type="ECO:0000256" key="5">
    <source>
        <dbReference type="ARBA" id="ARBA00022833"/>
    </source>
</evidence>
<feature type="chain" id="PRO_5037650892" evidence="6">
    <location>
        <begin position="24"/>
        <end position="469"/>
    </location>
</feature>
<dbReference type="Pfam" id="PF01546">
    <property type="entry name" value="Peptidase_M20"/>
    <property type="match status" value="1"/>
</dbReference>
<gene>
    <name evidence="8" type="ORF">JYP50_17085</name>
</gene>
<dbReference type="PANTHER" id="PTHR45962:SF1">
    <property type="entry name" value="N-FATTY-ACYL-AMINO ACID SYNTHASE_HYDROLASE PM20D1"/>
    <property type="match status" value="1"/>
</dbReference>
<evidence type="ECO:0000256" key="3">
    <source>
        <dbReference type="ARBA" id="ARBA00022723"/>
    </source>
</evidence>
<dbReference type="AlphaFoldDB" id="A0A939DHR4"/>
<keyword evidence="3" id="KW-0479">Metal-binding</keyword>
<reference evidence="8" key="1">
    <citation type="submission" date="2021-02" db="EMBL/GenBank/DDBJ databases">
        <title>PHA producing bacteria isolated from coastal sediment in Guangdong, Shenzhen.</title>
        <authorList>
            <person name="Zheng W."/>
            <person name="Yu S."/>
            <person name="Huang Y."/>
        </authorList>
    </citation>
    <scope>NUCLEOTIDE SEQUENCE</scope>
    <source>
        <strain evidence="8">TN14-10</strain>
    </source>
</reference>
<dbReference type="InterPro" id="IPR011650">
    <property type="entry name" value="Peptidase_M20_dimer"/>
</dbReference>
<comment type="caution">
    <text evidence="8">The sequence shown here is derived from an EMBL/GenBank/DDBJ whole genome shotgun (WGS) entry which is preliminary data.</text>
</comment>
<dbReference type="PIRSF" id="PIRSF036696">
    <property type="entry name" value="ACY-1"/>
    <property type="match status" value="1"/>
</dbReference>
<evidence type="ECO:0000313" key="8">
    <source>
        <dbReference type="EMBL" id="MBN7798324.1"/>
    </source>
</evidence>
<dbReference type="Gene3D" id="3.40.630.10">
    <property type="entry name" value="Zn peptidases"/>
    <property type="match status" value="1"/>
</dbReference>
<sequence length="469" mass="51168">MKKRLLLPLLATCLSFPSVSTMAAEPSATVRHLAEAIRIPTVSHQDRESIDYTQFQDFHRFLRDTYPLAHSRLQVDTIAGYSLLFTWPGSDPSLKPVLFDAHYDVVPVEPGTEQDWTYPAFEGRIADGYLWGRGALDDKASVIATLEALEQLLAGGYQPQRTLLFSFGHDEEIGGDDGARNISAHLKAKHGELEYMVAEGGLVLIDNPMLPGKSMAMINLAEKTYVTLTLSVSGEGGHSSMPVKDNAIVRLSRATAKLHDNPFEPRLISPISDMLEVLGAETGGFKGFAMRNQWLASPLLLSAMSEDRATQAMVRSTTAVTMFNAGVKENVIPQRAEAKVNFRLLPDTTVEALITSVRELIDDPAVDIAAEAWKTSPPVASMDTEAYRHLQTAINSVLPDALVVPGMLTATTDTPHYRELTPNIYRFHPFTVQMGDAGTIHGTDERISLDSADTAKDLSLALIQAAGTP</sequence>
<keyword evidence="2" id="KW-0645">Protease</keyword>
<feature type="signal peptide" evidence="6">
    <location>
        <begin position="1"/>
        <end position="23"/>
    </location>
</feature>
<dbReference type="InterPro" id="IPR001261">
    <property type="entry name" value="ArgE/DapE_CS"/>
</dbReference>
<dbReference type="GO" id="GO:0006508">
    <property type="term" value="P:proteolysis"/>
    <property type="evidence" value="ECO:0007669"/>
    <property type="project" value="UniProtKB-KW"/>
</dbReference>
<dbReference type="FunFam" id="3.40.630.10:FF:000027">
    <property type="entry name" value="N-fatty-acyl-amino acid synthase/hydrolase PM20D1"/>
    <property type="match status" value="1"/>
</dbReference>
<accession>A0A939DHR4</accession>
<dbReference type="GO" id="GO:0008233">
    <property type="term" value="F:peptidase activity"/>
    <property type="evidence" value="ECO:0007669"/>
    <property type="project" value="UniProtKB-KW"/>
</dbReference>
<evidence type="ECO:0000256" key="6">
    <source>
        <dbReference type="SAM" id="SignalP"/>
    </source>
</evidence>
<dbReference type="PANTHER" id="PTHR45962">
    <property type="entry name" value="N-FATTY-ACYL-AMINO ACID SYNTHASE/HYDROLASE PM20D1"/>
    <property type="match status" value="1"/>
</dbReference>
<evidence type="ECO:0000259" key="7">
    <source>
        <dbReference type="Pfam" id="PF07687"/>
    </source>
</evidence>
<dbReference type="InterPro" id="IPR036264">
    <property type="entry name" value="Bact_exopeptidase_dim_dom"/>
</dbReference>
<dbReference type="EMBL" id="JAFKCZ010000014">
    <property type="protein sequence ID" value="MBN7798324.1"/>
    <property type="molecule type" value="Genomic_DNA"/>
</dbReference>
<feature type="domain" description="Peptidase M20 dimerisation" evidence="7">
    <location>
        <begin position="221"/>
        <end position="366"/>
    </location>
</feature>
<dbReference type="PROSITE" id="PS00758">
    <property type="entry name" value="ARGE_DAPE_CPG2_1"/>
    <property type="match status" value="1"/>
</dbReference>
<proteinExistence type="inferred from homology"/>
<comment type="similarity">
    <text evidence="1">Belongs to the peptidase M20A family.</text>
</comment>
<dbReference type="RefSeq" id="WP_206561774.1">
    <property type="nucleotide sequence ID" value="NZ_JAFKCZ010000014.1"/>
</dbReference>
<keyword evidence="5" id="KW-0862">Zinc</keyword>
<organism evidence="8 9">
    <name type="scientific">Parahaliea mediterranea</name>
    <dbReference type="NCBI Taxonomy" id="651086"/>
    <lineage>
        <taxon>Bacteria</taxon>
        <taxon>Pseudomonadati</taxon>
        <taxon>Pseudomonadota</taxon>
        <taxon>Gammaproteobacteria</taxon>
        <taxon>Cellvibrionales</taxon>
        <taxon>Halieaceae</taxon>
        <taxon>Parahaliea</taxon>
    </lineage>
</organism>
<keyword evidence="4" id="KW-0378">Hydrolase</keyword>
<dbReference type="InterPro" id="IPR002933">
    <property type="entry name" value="Peptidase_M20"/>
</dbReference>
<dbReference type="GO" id="GO:0046872">
    <property type="term" value="F:metal ion binding"/>
    <property type="evidence" value="ECO:0007669"/>
    <property type="project" value="UniProtKB-KW"/>
</dbReference>
<dbReference type="Gene3D" id="3.30.70.360">
    <property type="match status" value="1"/>
</dbReference>
<evidence type="ECO:0000256" key="2">
    <source>
        <dbReference type="ARBA" id="ARBA00022670"/>
    </source>
</evidence>
<dbReference type="InterPro" id="IPR047177">
    <property type="entry name" value="Pept_M20A"/>
</dbReference>
<dbReference type="Gene3D" id="1.10.150.900">
    <property type="match status" value="1"/>
</dbReference>
<evidence type="ECO:0000256" key="1">
    <source>
        <dbReference type="ARBA" id="ARBA00006247"/>
    </source>
</evidence>
<dbReference type="SUPFAM" id="SSF55031">
    <property type="entry name" value="Bacterial exopeptidase dimerisation domain"/>
    <property type="match status" value="1"/>
</dbReference>
<dbReference type="Pfam" id="PF07687">
    <property type="entry name" value="M20_dimer"/>
    <property type="match status" value="1"/>
</dbReference>
<dbReference type="Proteomes" id="UP000664303">
    <property type="component" value="Unassembled WGS sequence"/>
</dbReference>
<evidence type="ECO:0000256" key="4">
    <source>
        <dbReference type="ARBA" id="ARBA00022801"/>
    </source>
</evidence>
<keyword evidence="9" id="KW-1185">Reference proteome</keyword>
<dbReference type="SUPFAM" id="SSF53187">
    <property type="entry name" value="Zn-dependent exopeptidases"/>
    <property type="match status" value="1"/>
</dbReference>
<keyword evidence="6" id="KW-0732">Signal</keyword>
<name>A0A939DHR4_9GAMM</name>
<evidence type="ECO:0000313" key="9">
    <source>
        <dbReference type="Proteomes" id="UP000664303"/>
    </source>
</evidence>